<dbReference type="Gene3D" id="2.40.110.10">
    <property type="entry name" value="Butyryl-CoA Dehydrogenase, subunit A, domain 2"/>
    <property type="match status" value="1"/>
</dbReference>
<evidence type="ECO:0000256" key="5">
    <source>
        <dbReference type="ARBA" id="ARBA00023002"/>
    </source>
</evidence>
<feature type="domain" description="Acyl-CoA oxidase/dehydrogenase middle" evidence="7">
    <location>
        <begin position="498"/>
        <end position="592"/>
    </location>
</feature>
<dbReference type="SUPFAM" id="SSF56645">
    <property type="entry name" value="Acyl-CoA dehydrogenase NM domain-like"/>
    <property type="match status" value="2"/>
</dbReference>
<evidence type="ECO:0000313" key="10">
    <source>
        <dbReference type="Proteomes" id="UP000011731"/>
    </source>
</evidence>
<dbReference type="GO" id="GO:0050660">
    <property type="term" value="F:flavin adenine dinucleotide binding"/>
    <property type="evidence" value="ECO:0007669"/>
    <property type="project" value="InterPro"/>
</dbReference>
<dbReference type="Gene3D" id="1.10.540.10">
    <property type="entry name" value="Acyl-CoA dehydrogenase/oxidase, N-terminal domain"/>
    <property type="match status" value="2"/>
</dbReference>
<dbReference type="InterPro" id="IPR009075">
    <property type="entry name" value="AcylCo_DH/oxidase_C"/>
</dbReference>
<protein>
    <recommendedName>
        <fullName evidence="11">Acyl-CoA dehydrogenase</fullName>
    </recommendedName>
</protein>
<evidence type="ECO:0000256" key="1">
    <source>
        <dbReference type="ARBA" id="ARBA00001974"/>
    </source>
</evidence>
<dbReference type="SUPFAM" id="SSF47203">
    <property type="entry name" value="Acyl-CoA dehydrogenase C-terminal domain-like"/>
    <property type="match status" value="2"/>
</dbReference>
<keyword evidence="3" id="KW-0285">Flavoprotein</keyword>
<dbReference type="InterPro" id="IPR037069">
    <property type="entry name" value="AcylCoA_DH/ox_N_sf"/>
</dbReference>
<dbReference type="InterPro" id="IPR009100">
    <property type="entry name" value="AcylCoA_DH/oxidase_NM_dom_sf"/>
</dbReference>
<evidence type="ECO:0000259" key="8">
    <source>
        <dbReference type="Pfam" id="PF02771"/>
    </source>
</evidence>
<organism evidence="9 10">
    <name type="scientific">Rhodococcus ruber BKS 20-38</name>
    <dbReference type="NCBI Taxonomy" id="1278076"/>
    <lineage>
        <taxon>Bacteria</taxon>
        <taxon>Bacillati</taxon>
        <taxon>Actinomycetota</taxon>
        <taxon>Actinomycetes</taxon>
        <taxon>Mycobacteriales</taxon>
        <taxon>Nocardiaceae</taxon>
        <taxon>Rhodococcus</taxon>
    </lineage>
</organism>
<accession>M2XYP9</accession>
<evidence type="ECO:0000256" key="3">
    <source>
        <dbReference type="ARBA" id="ARBA00022630"/>
    </source>
</evidence>
<dbReference type="GO" id="GO:0016627">
    <property type="term" value="F:oxidoreductase activity, acting on the CH-CH group of donors"/>
    <property type="evidence" value="ECO:0007669"/>
    <property type="project" value="InterPro"/>
</dbReference>
<dbReference type="EMBL" id="AOEX01000090">
    <property type="protein sequence ID" value="EME54305.1"/>
    <property type="molecule type" value="Genomic_DNA"/>
</dbReference>
<comment type="caution">
    <text evidence="9">The sequence shown here is derived from an EMBL/GenBank/DDBJ whole genome shotgun (WGS) entry which is preliminary data.</text>
</comment>
<evidence type="ECO:0000259" key="6">
    <source>
        <dbReference type="Pfam" id="PF00441"/>
    </source>
</evidence>
<evidence type="ECO:0008006" key="11">
    <source>
        <dbReference type="Google" id="ProtNLM"/>
    </source>
</evidence>
<dbReference type="InterPro" id="IPR006091">
    <property type="entry name" value="Acyl-CoA_Oxase/DH_mid-dom"/>
</dbReference>
<comment type="similarity">
    <text evidence="2">Belongs to the acyl-CoA dehydrogenase family.</text>
</comment>
<dbReference type="InterPro" id="IPR052161">
    <property type="entry name" value="Mycobact_Acyl-CoA_DH"/>
</dbReference>
<sequence>MAIALDADHRDLADAVAGLARRHAPIERTRAAFADLAAGKRPELWDACVAQGLHALHLPEEHGGGGAGLPELAVVAEQFGRALVPGPWVPTVLAGALVATLPPEGLVADLLRRFAEGATGAAVTTPGLVATASGQGWTVTGVSEPVLGLPGADEVIVRATADGAPVWFRLPPTAGEIETADGVDLTRSVGRLRLSAAAITPEHLLPAIADDDVQLIVNTVLGAEAAGIAAWALDTAVDHVRNRHQFGRPVGSFQAVQHKAAMMLVRSEIARAAAWDAARSVGQDREQQRLAAAQAGLTAVPAAVDVALECVTLLGGIGFTWEHDAHLYWRRALSIASVAGSEDVWARRLGELALSGERDFSFVEADALPELRAQVDAVLDEVRALPELRAQVDAVLDEVRALPDDAVRSDGWAPARGGARRARLAEAGLVAPHYPRPYGLAAGPQEQAVIADEFARRGLELPTTVIGEWALPTLLRHGTEDQQRRFVTPTLRGEIVWCQLFSEPGAGSDLAGLSTRARKVAGGWVLTGQKVWNSMAHEADWGICLARTDPDAPKHEGISYFLVDMRSDGLDVRPLRQATGRAEFNEVFFDDVFVPDDCLVSEPGQGWRLAVTTLANERLSMGAQLAHGAAARVRDVVESGRYAAARDDALRVLGRNTGREMALSAMNLRSVLRRLSGLDAGAEISVQKVFSALAQRDGSRGLVSLLGPLGAVDDDGHMLDHLGLPAVLFGGGTIEIQLNVIARRVLGLPR</sequence>
<keyword evidence="10" id="KW-1185">Reference proteome</keyword>
<name>M2XYP9_9NOCA</name>
<dbReference type="Gene3D" id="1.20.140.10">
    <property type="entry name" value="Butyryl-CoA Dehydrogenase, subunit A, domain 3"/>
    <property type="match status" value="2"/>
</dbReference>
<dbReference type="InterPro" id="IPR036250">
    <property type="entry name" value="AcylCo_DH-like_C"/>
</dbReference>
<feature type="domain" description="Acyl-CoA dehydrogenase/oxidase C-terminal" evidence="6">
    <location>
        <begin position="604"/>
        <end position="746"/>
    </location>
</feature>
<evidence type="ECO:0000256" key="4">
    <source>
        <dbReference type="ARBA" id="ARBA00022827"/>
    </source>
</evidence>
<evidence type="ECO:0000256" key="2">
    <source>
        <dbReference type="ARBA" id="ARBA00009347"/>
    </source>
</evidence>
<dbReference type="GO" id="GO:0005886">
    <property type="term" value="C:plasma membrane"/>
    <property type="evidence" value="ECO:0007669"/>
    <property type="project" value="TreeGrafter"/>
</dbReference>
<dbReference type="PANTHER" id="PTHR43292">
    <property type="entry name" value="ACYL-COA DEHYDROGENASE"/>
    <property type="match status" value="1"/>
</dbReference>
<dbReference type="FunFam" id="2.40.110.10:FF:000011">
    <property type="entry name" value="Acyl-CoA dehydrogenase FadE34"/>
    <property type="match status" value="1"/>
</dbReference>
<dbReference type="PATRIC" id="fig|1278076.4.peg.4814"/>
<dbReference type="Proteomes" id="UP000011731">
    <property type="component" value="Unassembled WGS sequence"/>
</dbReference>
<dbReference type="Pfam" id="PF02771">
    <property type="entry name" value="Acyl-CoA_dh_N"/>
    <property type="match status" value="2"/>
</dbReference>
<evidence type="ECO:0000259" key="7">
    <source>
        <dbReference type="Pfam" id="PF02770"/>
    </source>
</evidence>
<feature type="domain" description="Acyl-CoA dehydrogenase/oxidase N-terminal" evidence="8">
    <location>
        <begin position="407"/>
        <end position="494"/>
    </location>
</feature>
<dbReference type="InterPro" id="IPR013786">
    <property type="entry name" value="AcylCoA_DH/ox_N"/>
</dbReference>
<gene>
    <name evidence="9" type="ORF">G352_23481</name>
</gene>
<feature type="domain" description="Acyl-CoA dehydrogenase/oxidase C-terminal" evidence="6">
    <location>
        <begin position="221"/>
        <end position="349"/>
    </location>
</feature>
<dbReference type="PANTHER" id="PTHR43292:SF4">
    <property type="entry name" value="ACYL-COA DEHYDROGENASE FADE34"/>
    <property type="match status" value="1"/>
</dbReference>
<dbReference type="InterPro" id="IPR046373">
    <property type="entry name" value="Acyl-CoA_Oxase/DH_mid-dom_sf"/>
</dbReference>
<evidence type="ECO:0000313" key="9">
    <source>
        <dbReference type="EMBL" id="EME54305.1"/>
    </source>
</evidence>
<dbReference type="RefSeq" id="WP_003938757.1">
    <property type="nucleotide sequence ID" value="NZ_AOEX01000090.1"/>
</dbReference>
<feature type="domain" description="Acyl-CoA dehydrogenase/oxidase N-terminal" evidence="8">
    <location>
        <begin position="7"/>
        <end position="117"/>
    </location>
</feature>
<comment type="cofactor">
    <cofactor evidence="1">
        <name>FAD</name>
        <dbReference type="ChEBI" id="CHEBI:57692"/>
    </cofactor>
</comment>
<dbReference type="Pfam" id="PF02770">
    <property type="entry name" value="Acyl-CoA_dh_M"/>
    <property type="match status" value="1"/>
</dbReference>
<keyword evidence="4" id="KW-0274">FAD</keyword>
<keyword evidence="5" id="KW-0560">Oxidoreductase</keyword>
<reference evidence="9 10" key="1">
    <citation type="journal article" date="2013" name="Genome Announc.">
        <title>Draft Genome Sequence of Rhodococcus ruber Strain BKS 20-38.</title>
        <authorList>
            <person name="Bala M."/>
            <person name="Kumar S."/>
            <person name="Raghava G.P."/>
            <person name="Mayilraj S."/>
        </authorList>
    </citation>
    <scope>NUCLEOTIDE SEQUENCE [LARGE SCALE GENOMIC DNA]</scope>
    <source>
        <strain evidence="9 10">BKS 20-38</strain>
    </source>
</reference>
<dbReference type="Pfam" id="PF00441">
    <property type="entry name" value="Acyl-CoA_dh_1"/>
    <property type="match status" value="2"/>
</dbReference>
<dbReference type="AlphaFoldDB" id="M2XYP9"/>
<proteinExistence type="inferred from homology"/>